<gene>
    <name evidence="1" type="ORF">TRSC58_05757</name>
</gene>
<keyword evidence="2" id="KW-1185">Reference proteome</keyword>
<evidence type="ECO:0000313" key="1">
    <source>
        <dbReference type="EMBL" id="ESL06567.1"/>
    </source>
</evidence>
<organism evidence="1 2">
    <name type="scientific">Trypanosoma rangeli SC58</name>
    <dbReference type="NCBI Taxonomy" id="429131"/>
    <lineage>
        <taxon>Eukaryota</taxon>
        <taxon>Discoba</taxon>
        <taxon>Euglenozoa</taxon>
        <taxon>Kinetoplastea</taxon>
        <taxon>Metakinetoplastina</taxon>
        <taxon>Trypanosomatida</taxon>
        <taxon>Trypanosomatidae</taxon>
        <taxon>Trypanosoma</taxon>
        <taxon>Herpetosoma</taxon>
    </lineage>
</organism>
<dbReference type="VEuPathDB" id="TriTrypDB:TRSC58_05757"/>
<accession>A0A061IZY8</accession>
<dbReference type="EMBL" id="AUPL01005757">
    <property type="protein sequence ID" value="ESL06567.1"/>
    <property type="molecule type" value="Genomic_DNA"/>
</dbReference>
<evidence type="ECO:0000313" key="2">
    <source>
        <dbReference type="Proteomes" id="UP000031737"/>
    </source>
</evidence>
<proteinExistence type="predicted"/>
<comment type="caution">
    <text evidence="1">The sequence shown here is derived from an EMBL/GenBank/DDBJ whole genome shotgun (WGS) entry which is preliminary data.</text>
</comment>
<dbReference type="Gene3D" id="2.40.50.140">
    <property type="entry name" value="Nucleic acid-binding proteins"/>
    <property type="match status" value="1"/>
</dbReference>
<reference evidence="1 2" key="1">
    <citation type="submission" date="2013-07" db="EMBL/GenBank/DDBJ databases">
        <authorList>
            <person name="Stoco P.H."/>
            <person name="Wagner G."/>
            <person name="Gerber A."/>
            <person name="Zaha A."/>
            <person name="Thompson C."/>
            <person name="Bartholomeu D.C."/>
            <person name="Luckemeyer D.D."/>
            <person name="Bahia D."/>
            <person name="Loreto E."/>
            <person name="Prestes E.B."/>
            <person name="Lima F.M."/>
            <person name="Rodrigues-Luiz G."/>
            <person name="Vallejo G.A."/>
            <person name="Filho J.F."/>
            <person name="Monteiro K.M."/>
            <person name="Tyler K.M."/>
            <person name="de Almeida L.G."/>
            <person name="Ortiz M.F."/>
            <person name="Siervo M.A."/>
            <person name="de Moraes M.H."/>
            <person name="Cunha O.L."/>
            <person name="Mendonca-Neto R."/>
            <person name="Silva R."/>
            <person name="Teixeira S.M."/>
            <person name="Murta S.M."/>
            <person name="Sincero T.C."/>
            <person name="Mendes T.A."/>
            <person name="Urmenyi T.P."/>
            <person name="Silva V.G."/>
            <person name="da Rocha W.D."/>
            <person name="Andersson B."/>
            <person name="Romanha A.J."/>
            <person name="Steindel M."/>
            <person name="de Vasconcelos A.T."/>
            <person name="Grisard E.C."/>
        </authorList>
    </citation>
    <scope>NUCLEOTIDE SEQUENCE [LARGE SCALE GENOMIC DNA]</scope>
    <source>
        <strain evidence="1 2">SC58</strain>
    </source>
</reference>
<dbReference type="Proteomes" id="UP000031737">
    <property type="component" value="Unassembled WGS sequence"/>
</dbReference>
<name>A0A061IZY8_TRYRA</name>
<dbReference type="InterPro" id="IPR012340">
    <property type="entry name" value="NA-bd_OB-fold"/>
</dbReference>
<dbReference type="OrthoDB" id="249877at2759"/>
<protein>
    <submittedName>
        <fullName evidence="1">Uncharacterized protein</fullName>
    </submittedName>
</protein>
<dbReference type="AlphaFoldDB" id="A0A061IZY8"/>
<sequence>MKSVASHFLNTPYTRDEAVDAGSIGCKQTVASVSCNMTMAALSDDVTRRACNPPHFSSVSAPRPVFIRPLLRSSRVGETVVLLDGVPCGAVCFSGRVVRSEGPQRNGSASAPRPHTALLVSDTTGIIPVMHLHRTRTEATAGAALADNASFLIGDAAEVAGSADNETICENDYVFVVGWLAFADASKEVRHLLQGAVDFVTGGDGTKADGNCFCVRGTVRLINDMNEIHFWALAALESHVRLLRKAEGPPPLLPTTRKDT</sequence>